<reference evidence="10" key="4">
    <citation type="submission" date="2023-01" db="EMBL/GenBank/DDBJ databases">
        <title>Draft genome sequence of Methylobacterium oxalidis strain NBRC 107715.</title>
        <authorList>
            <person name="Sun Q."/>
            <person name="Mori K."/>
        </authorList>
    </citation>
    <scope>NUCLEOTIDE SEQUENCE</scope>
    <source>
        <strain evidence="10">NBRC 107715</strain>
    </source>
</reference>
<evidence type="ECO:0000256" key="2">
    <source>
        <dbReference type="ARBA" id="ARBA00022676"/>
    </source>
</evidence>
<evidence type="ECO:0000313" key="12">
    <source>
        <dbReference type="Proteomes" id="UP001156856"/>
    </source>
</evidence>
<dbReference type="GO" id="GO:0005975">
    <property type="term" value="P:carbohydrate metabolic process"/>
    <property type="evidence" value="ECO:0007669"/>
    <property type="project" value="InterPro"/>
</dbReference>
<dbReference type="Proteomes" id="UP001156856">
    <property type="component" value="Unassembled WGS sequence"/>
</dbReference>
<evidence type="ECO:0000256" key="5">
    <source>
        <dbReference type="PIRSR" id="PIRSR036289-51"/>
    </source>
</evidence>
<evidence type="ECO:0000256" key="3">
    <source>
        <dbReference type="ARBA" id="ARBA00022679"/>
    </source>
</evidence>
<evidence type="ECO:0000256" key="4">
    <source>
        <dbReference type="PIRSR" id="PIRSR036289-50"/>
    </source>
</evidence>
<dbReference type="OrthoDB" id="414934at2"/>
<dbReference type="GO" id="GO:0004553">
    <property type="term" value="F:hydrolase activity, hydrolyzing O-glycosyl compounds"/>
    <property type="evidence" value="ECO:0007669"/>
    <property type="project" value="TreeGrafter"/>
</dbReference>
<evidence type="ECO:0000313" key="9">
    <source>
        <dbReference type="EMBL" id="GEP07237.1"/>
    </source>
</evidence>
<keyword evidence="12" id="KW-1185">Reference proteome</keyword>
<evidence type="ECO:0000256" key="1">
    <source>
        <dbReference type="ARBA" id="ARBA00006768"/>
    </source>
</evidence>
<dbReference type="Pfam" id="PF03633">
    <property type="entry name" value="Glyco_hydro_65C"/>
    <property type="match status" value="1"/>
</dbReference>
<dbReference type="PIRSF" id="PIRSF036289">
    <property type="entry name" value="Glycosyl_hydrolase_malt_phosph"/>
    <property type="match status" value="1"/>
</dbReference>
<reference evidence="12" key="2">
    <citation type="journal article" date="2019" name="Int. J. Syst. Evol. Microbiol.">
        <title>The Global Catalogue of Microorganisms (GCM) 10K type strain sequencing project: providing services to taxonomists for standard genome sequencing and annotation.</title>
        <authorList>
            <consortium name="The Broad Institute Genomics Platform"/>
            <consortium name="The Broad Institute Genome Sequencing Center for Infectious Disease"/>
            <person name="Wu L."/>
            <person name="Ma J."/>
        </authorList>
    </citation>
    <scope>NUCLEOTIDE SEQUENCE [LARGE SCALE GENOMIC DNA]</scope>
    <source>
        <strain evidence="12">NBRC 107715</strain>
    </source>
</reference>
<dbReference type="EMBL" id="BJZU01000142">
    <property type="protein sequence ID" value="GEP07237.1"/>
    <property type="molecule type" value="Genomic_DNA"/>
</dbReference>
<dbReference type="RefSeq" id="WP_147028708.1">
    <property type="nucleotide sequence ID" value="NZ_BJZU01000142.1"/>
</dbReference>
<proteinExistence type="inferred from homology"/>
<evidence type="ECO:0000313" key="11">
    <source>
        <dbReference type="Proteomes" id="UP000321960"/>
    </source>
</evidence>
<protein>
    <recommendedName>
        <fullName evidence="13">Kojibiose phosphorylase</fullName>
    </recommendedName>
</protein>
<reference evidence="10" key="1">
    <citation type="journal article" date="2014" name="Int. J. Syst. Evol. Microbiol.">
        <title>Complete genome of a new Firmicutes species belonging to the dominant human colonic microbiota ('Ruminococcus bicirculans') reveals two chromosomes and a selective capacity to utilize plant glucans.</title>
        <authorList>
            <consortium name="NISC Comparative Sequencing Program"/>
            <person name="Wegmann U."/>
            <person name="Louis P."/>
            <person name="Goesmann A."/>
            <person name="Henrissat B."/>
            <person name="Duncan S.H."/>
            <person name="Flint H.J."/>
        </authorList>
    </citation>
    <scope>NUCLEOTIDE SEQUENCE</scope>
    <source>
        <strain evidence="10">NBRC 107715</strain>
    </source>
</reference>
<dbReference type="SUPFAM" id="SSF74650">
    <property type="entry name" value="Galactose mutarotase-like"/>
    <property type="match status" value="1"/>
</dbReference>
<dbReference type="PANTHER" id="PTHR11051">
    <property type="entry name" value="GLYCOSYL HYDROLASE-RELATED"/>
    <property type="match status" value="1"/>
</dbReference>
<dbReference type="Proteomes" id="UP000321960">
    <property type="component" value="Unassembled WGS sequence"/>
</dbReference>
<dbReference type="InterPro" id="IPR005194">
    <property type="entry name" value="Glyco_hydro_65_C"/>
</dbReference>
<dbReference type="InterPro" id="IPR008928">
    <property type="entry name" value="6-hairpin_glycosidase_sf"/>
</dbReference>
<dbReference type="Gene3D" id="2.60.420.10">
    <property type="entry name" value="Maltose phosphorylase, domain 3"/>
    <property type="match status" value="1"/>
</dbReference>
<comment type="caution">
    <text evidence="9">The sequence shown here is derived from an EMBL/GenBank/DDBJ whole genome shotgun (WGS) entry which is preliminary data.</text>
</comment>
<dbReference type="GO" id="GO:0016757">
    <property type="term" value="F:glycosyltransferase activity"/>
    <property type="evidence" value="ECO:0007669"/>
    <property type="project" value="UniProtKB-KW"/>
</dbReference>
<dbReference type="SUPFAM" id="SSF48208">
    <property type="entry name" value="Six-hairpin glycosidases"/>
    <property type="match status" value="1"/>
</dbReference>
<dbReference type="InterPro" id="IPR012341">
    <property type="entry name" value="6hp_glycosidase-like_sf"/>
</dbReference>
<comment type="similarity">
    <text evidence="1">Belongs to the glycosyl hydrolase 65 family.</text>
</comment>
<keyword evidence="2" id="KW-0328">Glycosyltransferase</keyword>
<feature type="domain" description="Glycoside hydrolase family 65 N-terminal" evidence="8">
    <location>
        <begin position="18"/>
        <end position="249"/>
    </location>
</feature>
<dbReference type="GO" id="GO:0030246">
    <property type="term" value="F:carbohydrate binding"/>
    <property type="evidence" value="ECO:0007669"/>
    <property type="project" value="InterPro"/>
</dbReference>
<feature type="domain" description="Glycoside hydrolase family 65 C-terminal" evidence="7">
    <location>
        <begin position="694"/>
        <end position="746"/>
    </location>
</feature>
<feature type="binding site" evidence="5">
    <location>
        <begin position="594"/>
        <end position="595"/>
    </location>
    <ligand>
        <name>substrate</name>
    </ligand>
</feature>
<keyword evidence="3" id="KW-0808">Transferase</keyword>
<dbReference type="InterPro" id="IPR011013">
    <property type="entry name" value="Gal_mutarotase_sf_dom"/>
</dbReference>
<dbReference type="Pfam" id="PF03632">
    <property type="entry name" value="Glyco_hydro_65m"/>
    <property type="match status" value="1"/>
</dbReference>
<accession>A0A512JB90</accession>
<dbReference type="InterPro" id="IPR037018">
    <property type="entry name" value="GH65_N"/>
</dbReference>
<dbReference type="AlphaFoldDB" id="A0A512JB90"/>
<reference evidence="9 11" key="3">
    <citation type="submission" date="2019-07" db="EMBL/GenBank/DDBJ databases">
        <title>Whole genome shotgun sequence of Methylobacterium oxalidis NBRC 107715.</title>
        <authorList>
            <person name="Hosoyama A."/>
            <person name="Uohara A."/>
            <person name="Ohji S."/>
            <person name="Ichikawa N."/>
        </authorList>
    </citation>
    <scope>NUCLEOTIDE SEQUENCE [LARGE SCALE GENOMIC DNA]</scope>
    <source>
        <strain evidence="9 11">NBRC 107715</strain>
    </source>
</reference>
<dbReference type="Gene3D" id="2.70.98.40">
    <property type="entry name" value="Glycoside hydrolase, family 65, N-terminal domain"/>
    <property type="match status" value="1"/>
</dbReference>
<dbReference type="Gene3D" id="1.50.10.10">
    <property type="match status" value="1"/>
</dbReference>
<evidence type="ECO:0000259" key="8">
    <source>
        <dbReference type="Pfam" id="PF03636"/>
    </source>
</evidence>
<evidence type="ECO:0008006" key="13">
    <source>
        <dbReference type="Google" id="ProtNLM"/>
    </source>
</evidence>
<sequence>MLEVLQPTEEPGWVLAHEGYSVLTESAVESRFALGNGFLGMRASRSTGRGPTWASWLSYIRWASWPRCYVAGLFDMPNTEPPVPALVPVADWSRVRLILDGEPLVAREGVMLYGMRRLDMRRGVLLSEWTHRTPAGITATGHELRLLSLADRAVGLQLQRIVLDRDGIEVRLEASFGLAGLGMEPVRLENDLGAWRTEGTGKVVAMAGAASLCLDDASINPERPFPLRWIFRWPSKAGQVAEFSRLVAVARADRSAEDPAPRATAALERSTSAGWRAILERHEVAWDVNWSASGIRIEGDDDLQRALRFAVYHLTSAANPDDDRVSIGARGLTGDAYFGHVFWDTETYLLPFYTAVWPDAARSLLMYRYHTLSGARAKAELCGYRGALYPWESADTGEETTPETVLGPDGKPIEILTGKMEHHISADVAYAVWQYWRATGDDEFFRDAGAEILLETARFWASRAVAEADGRRHIRKVIGPDEYHENVDDNAFTNVMARWNIACALRALDLVRQRWPEHASALQDRLALDDRELDDWRDAIARIVTGLDTATGLYEQFAGFHALRQLNVADYADHALPIDVVIGREQTQGSQVIKQADVVALIALLPEAFPEHGATINFRHYEPRCAHGSSLSAAMHARVAARLGDADMALRYMRETASLDLDPDPNSAGGIRIAGLGGLWQAAILGIAGLNLMGETLELDPKLPLSWRRLSFKVRWQGRSVGLSVAADVVEATLIDGDPMDITVAGLTRNLEARSSLRVDLPSEAFRGVAEVCA</sequence>
<organism evidence="9 11">
    <name type="scientific">Methylobacterium oxalidis</name>
    <dbReference type="NCBI Taxonomy" id="944322"/>
    <lineage>
        <taxon>Bacteria</taxon>
        <taxon>Pseudomonadati</taxon>
        <taxon>Pseudomonadota</taxon>
        <taxon>Alphaproteobacteria</taxon>
        <taxon>Hyphomicrobiales</taxon>
        <taxon>Methylobacteriaceae</taxon>
        <taxon>Methylobacterium</taxon>
    </lineage>
</organism>
<dbReference type="InterPro" id="IPR017045">
    <property type="entry name" value="Malt_Pase/Glycosyl_Hdrlase"/>
</dbReference>
<feature type="domain" description="Glycoside hydrolase family 65 central catalytic" evidence="6">
    <location>
        <begin position="308"/>
        <end position="681"/>
    </location>
</feature>
<feature type="active site" description="Proton donor" evidence="4">
    <location>
        <position position="482"/>
    </location>
</feature>
<gene>
    <name evidence="10" type="ORF">GCM10007888_18320</name>
    <name evidence="9" type="ORF">MOX02_52750</name>
</gene>
<dbReference type="EMBL" id="BSPK01000022">
    <property type="protein sequence ID" value="GLS63451.1"/>
    <property type="molecule type" value="Genomic_DNA"/>
</dbReference>
<evidence type="ECO:0000259" key="7">
    <source>
        <dbReference type="Pfam" id="PF03633"/>
    </source>
</evidence>
<feature type="binding site" evidence="5">
    <location>
        <begin position="343"/>
        <end position="344"/>
    </location>
    <ligand>
        <name>substrate</name>
    </ligand>
</feature>
<evidence type="ECO:0000313" key="10">
    <source>
        <dbReference type="EMBL" id="GLS63451.1"/>
    </source>
</evidence>
<dbReference type="InterPro" id="IPR005195">
    <property type="entry name" value="Glyco_hydro_65_M"/>
</dbReference>
<evidence type="ECO:0000259" key="6">
    <source>
        <dbReference type="Pfam" id="PF03632"/>
    </source>
</evidence>
<dbReference type="Pfam" id="PF03636">
    <property type="entry name" value="Glyco_hydro_65N"/>
    <property type="match status" value="1"/>
</dbReference>
<name>A0A512JB90_9HYPH</name>
<dbReference type="PANTHER" id="PTHR11051:SF8">
    <property type="entry name" value="PROTEIN-GLUCOSYLGALACTOSYLHYDROXYLYSINE GLUCOSIDASE"/>
    <property type="match status" value="1"/>
</dbReference>
<dbReference type="InterPro" id="IPR005196">
    <property type="entry name" value="Glyco_hydro_65_N"/>
</dbReference>